<comment type="caution">
    <text evidence="3">The sequence shown here is derived from an EMBL/GenBank/DDBJ whole genome shotgun (WGS) entry which is preliminary data.</text>
</comment>
<evidence type="ECO:0000313" key="4">
    <source>
        <dbReference type="EMBL" id="CAL1154700.1"/>
    </source>
</evidence>
<protein>
    <submittedName>
        <fullName evidence="3">Uncharacterized protein</fullName>
    </submittedName>
</protein>
<dbReference type="EMBL" id="CAMXCT020002913">
    <property type="protein sequence ID" value="CAL1154700.1"/>
    <property type="molecule type" value="Genomic_DNA"/>
</dbReference>
<reference evidence="3" key="1">
    <citation type="submission" date="2022-10" db="EMBL/GenBank/DDBJ databases">
        <authorList>
            <person name="Chen Y."/>
            <person name="Dougan E. K."/>
            <person name="Chan C."/>
            <person name="Rhodes N."/>
            <person name="Thang M."/>
        </authorList>
    </citation>
    <scope>NUCLEOTIDE SEQUENCE</scope>
</reference>
<keyword evidence="5" id="KW-1185">Reference proteome</keyword>
<keyword evidence="2" id="KW-0472">Membrane</keyword>
<dbReference type="AlphaFoldDB" id="A0A9P1D136"/>
<reference evidence="4" key="2">
    <citation type="submission" date="2024-04" db="EMBL/GenBank/DDBJ databases">
        <authorList>
            <person name="Chen Y."/>
            <person name="Shah S."/>
            <person name="Dougan E. K."/>
            <person name="Thang M."/>
            <person name="Chan C."/>
        </authorList>
    </citation>
    <scope>NUCLEOTIDE SEQUENCE [LARGE SCALE GENOMIC DNA]</scope>
</reference>
<feature type="transmembrane region" description="Helical" evidence="2">
    <location>
        <begin position="183"/>
        <end position="205"/>
    </location>
</feature>
<accession>A0A9P1D136</accession>
<organism evidence="3">
    <name type="scientific">Cladocopium goreaui</name>
    <dbReference type="NCBI Taxonomy" id="2562237"/>
    <lineage>
        <taxon>Eukaryota</taxon>
        <taxon>Sar</taxon>
        <taxon>Alveolata</taxon>
        <taxon>Dinophyceae</taxon>
        <taxon>Suessiales</taxon>
        <taxon>Symbiodiniaceae</taxon>
        <taxon>Cladocopium</taxon>
    </lineage>
</organism>
<dbReference type="EMBL" id="CAMXCT010002913">
    <property type="protein sequence ID" value="CAI4001325.1"/>
    <property type="molecule type" value="Genomic_DNA"/>
</dbReference>
<keyword evidence="2" id="KW-0812">Transmembrane</keyword>
<evidence type="ECO:0000313" key="5">
    <source>
        <dbReference type="Proteomes" id="UP001152797"/>
    </source>
</evidence>
<name>A0A9P1D136_9DINO</name>
<proteinExistence type="predicted"/>
<feature type="compositionally biased region" description="Low complexity" evidence="1">
    <location>
        <begin position="9"/>
        <end position="22"/>
    </location>
</feature>
<gene>
    <name evidence="3" type="ORF">C1SCF055_LOCUS27379</name>
</gene>
<keyword evidence="2" id="KW-1133">Transmembrane helix</keyword>
<dbReference type="Proteomes" id="UP001152797">
    <property type="component" value="Unassembled WGS sequence"/>
</dbReference>
<sequence length="242" mass="26220">MTTSITRASKTSTSHLSSTTSTTQEPILEILEGCLSVSTLSADVFTSNPLEAQQAVQQALADATQVELAMVEVTSLSLGGCTASSPGGRRLQEELSFDYVIRFPPSSPSAAGGQSVAQATAKQLAEMPVNEVTTLVRQRLAEQPIFKDVEVEVLSVEVKVIEVTSTTSGAPQQDPEGGADGEIVALVAAPIALLLFCIPAAWFAWRWRRRRAQVTKVYLPSVEAQSGLREPRRQRRRRRRRA</sequence>
<evidence type="ECO:0000313" key="3">
    <source>
        <dbReference type="EMBL" id="CAI4001325.1"/>
    </source>
</evidence>
<evidence type="ECO:0000256" key="2">
    <source>
        <dbReference type="SAM" id="Phobius"/>
    </source>
</evidence>
<feature type="region of interest" description="Disordered" evidence="1">
    <location>
        <begin position="1"/>
        <end position="22"/>
    </location>
</feature>
<dbReference type="EMBL" id="CAMXCT030002913">
    <property type="protein sequence ID" value="CAL4788637.1"/>
    <property type="molecule type" value="Genomic_DNA"/>
</dbReference>
<evidence type="ECO:0000256" key="1">
    <source>
        <dbReference type="SAM" id="MobiDB-lite"/>
    </source>
</evidence>